<comment type="subunit">
    <text evidence="7">Part of the 50S ribosomal subunit. Forms a cluster with proteins L14 and L19.</text>
</comment>
<evidence type="ECO:0000256" key="8">
    <source>
        <dbReference type="SAM" id="MobiDB-lite"/>
    </source>
</evidence>
<organism evidence="9 10">
    <name type="scientific">Candidatus Kaiserbacteria bacterium CG10_big_fil_rev_8_21_14_0_10_49_17</name>
    <dbReference type="NCBI Taxonomy" id="1974609"/>
    <lineage>
        <taxon>Bacteria</taxon>
        <taxon>Candidatus Kaiseribacteriota</taxon>
    </lineage>
</organism>
<keyword evidence="2 7" id="KW-0699">rRNA-binding</keyword>
<dbReference type="PANTHER" id="PTHR11229:SF16">
    <property type="entry name" value="LARGE RIBOSOMAL SUBUNIT PROTEIN UL3C"/>
    <property type="match status" value="1"/>
</dbReference>
<dbReference type="EMBL" id="PFBJ01000007">
    <property type="protein sequence ID" value="PIT91210.1"/>
    <property type="molecule type" value="Genomic_DNA"/>
</dbReference>
<reference evidence="10" key="1">
    <citation type="submission" date="2017-09" db="EMBL/GenBank/DDBJ databases">
        <title>Depth-based differentiation of microbial function through sediment-hosted aquifers and enrichment of novel symbionts in the deep terrestrial subsurface.</title>
        <authorList>
            <person name="Probst A.J."/>
            <person name="Ladd B."/>
            <person name="Jarett J.K."/>
            <person name="Geller-Mcgrath D.E."/>
            <person name="Sieber C.M.K."/>
            <person name="Emerson J.B."/>
            <person name="Anantharaman K."/>
            <person name="Thomas B.C."/>
            <person name="Malmstrom R."/>
            <person name="Stieglmeier M."/>
            <person name="Klingl A."/>
            <person name="Woyke T."/>
            <person name="Ryan C.M."/>
            <person name="Banfield J.F."/>
        </authorList>
    </citation>
    <scope>NUCLEOTIDE SEQUENCE [LARGE SCALE GENOMIC DNA]</scope>
</reference>
<dbReference type="NCBIfam" id="TIGR03625">
    <property type="entry name" value="L3_bact"/>
    <property type="match status" value="1"/>
</dbReference>
<evidence type="ECO:0000256" key="4">
    <source>
        <dbReference type="ARBA" id="ARBA00022980"/>
    </source>
</evidence>
<sequence length="206" mass="22506">MKFILGTKQYMTQIFDEEGRVHPATVLAAGPVTVTQRKEMEKDGYEAVQVAFKEGTEKHVAKPQQGHLKDLGLFRVIREFRIPKSAGEVTFSRGDVIDVTVFEKGDRVTVSSISKGKGFQGVVKRHGFAGGPRTHGQKHTERAPGSIGSTGPQRVFKGQKMAGRMGGERVTVKNLQVISVDAEKNQLIVRGAVPGRRGTLVEVRGK</sequence>
<dbReference type="GO" id="GO:0019843">
    <property type="term" value="F:rRNA binding"/>
    <property type="evidence" value="ECO:0007669"/>
    <property type="project" value="UniProtKB-UniRule"/>
</dbReference>
<proteinExistence type="inferred from homology"/>
<evidence type="ECO:0000256" key="1">
    <source>
        <dbReference type="ARBA" id="ARBA00006540"/>
    </source>
</evidence>
<dbReference type="Gene3D" id="2.40.30.10">
    <property type="entry name" value="Translation factors"/>
    <property type="match status" value="1"/>
</dbReference>
<evidence type="ECO:0000256" key="7">
    <source>
        <dbReference type="HAMAP-Rule" id="MF_01325"/>
    </source>
</evidence>
<evidence type="ECO:0000313" key="10">
    <source>
        <dbReference type="Proteomes" id="UP000228809"/>
    </source>
</evidence>
<keyword evidence="5 7" id="KW-0687">Ribonucleoprotein</keyword>
<evidence type="ECO:0000256" key="3">
    <source>
        <dbReference type="ARBA" id="ARBA00022884"/>
    </source>
</evidence>
<dbReference type="PANTHER" id="PTHR11229">
    <property type="entry name" value="50S RIBOSOMAL PROTEIN L3"/>
    <property type="match status" value="1"/>
</dbReference>
<evidence type="ECO:0000313" key="9">
    <source>
        <dbReference type="EMBL" id="PIT91210.1"/>
    </source>
</evidence>
<gene>
    <name evidence="7" type="primary">rplC</name>
    <name evidence="9" type="ORF">COU17_01735</name>
</gene>
<evidence type="ECO:0000256" key="2">
    <source>
        <dbReference type="ARBA" id="ARBA00022730"/>
    </source>
</evidence>
<dbReference type="AlphaFoldDB" id="A0A2M6WEI4"/>
<accession>A0A2M6WEI4</accession>
<dbReference type="GO" id="GO:0003735">
    <property type="term" value="F:structural constituent of ribosome"/>
    <property type="evidence" value="ECO:0007669"/>
    <property type="project" value="UniProtKB-UniRule"/>
</dbReference>
<dbReference type="GO" id="GO:0022625">
    <property type="term" value="C:cytosolic large ribosomal subunit"/>
    <property type="evidence" value="ECO:0007669"/>
    <property type="project" value="TreeGrafter"/>
</dbReference>
<evidence type="ECO:0000256" key="5">
    <source>
        <dbReference type="ARBA" id="ARBA00023274"/>
    </source>
</evidence>
<keyword evidence="4 7" id="KW-0689">Ribosomal protein</keyword>
<dbReference type="InterPro" id="IPR009000">
    <property type="entry name" value="Transl_B-barrel_sf"/>
</dbReference>
<dbReference type="HAMAP" id="MF_01325_B">
    <property type="entry name" value="Ribosomal_uL3_B"/>
    <property type="match status" value="1"/>
</dbReference>
<feature type="region of interest" description="Disordered" evidence="8">
    <location>
        <begin position="128"/>
        <end position="152"/>
    </location>
</feature>
<name>A0A2M6WEI4_9BACT</name>
<evidence type="ECO:0000256" key="6">
    <source>
        <dbReference type="ARBA" id="ARBA00035243"/>
    </source>
</evidence>
<dbReference type="GO" id="GO:0006412">
    <property type="term" value="P:translation"/>
    <property type="evidence" value="ECO:0007669"/>
    <property type="project" value="UniProtKB-UniRule"/>
</dbReference>
<keyword evidence="3 7" id="KW-0694">RNA-binding</keyword>
<comment type="similarity">
    <text evidence="1 7">Belongs to the universal ribosomal protein uL3 family.</text>
</comment>
<dbReference type="InterPro" id="IPR019927">
    <property type="entry name" value="Ribosomal_uL3_bac/org-type"/>
</dbReference>
<dbReference type="Proteomes" id="UP000228809">
    <property type="component" value="Unassembled WGS sequence"/>
</dbReference>
<comment type="function">
    <text evidence="7">One of the primary rRNA binding proteins, it binds directly near the 3'-end of the 23S rRNA, where it nucleates assembly of the 50S subunit.</text>
</comment>
<dbReference type="SUPFAM" id="SSF50447">
    <property type="entry name" value="Translation proteins"/>
    <property type="match status" value="1"/>
</dbReference>
<dbReference type="InterPro" id="IPR000597">
    <property type="entry name" value="Ribosomal_uL3"/>
</dbReference>
<protein>
    <recommendedName>
        <fullName evidence="6 7">Large ribosomal subunit protein uL3</fullName>
    </recommendedName>
</protein>
<dbReference type="FunFam" id="2.40.30.10:FF:000004">
    <property type="entry name" value="50S ribosomal protein L3"/>
    <property type="match status" value="1"/>
</dbReference>
<dbReference type="Gene3D" id="3.30.160.810">
    <property type="match status" value="1"/>
</dbReference>
<dbReference type="Pfam" id="PF00297">
    <property type="entry name" value="Ribosomal_L3"/>
    <property type="match status" value="1"/>
</dbReference>
<comment type="caution">
    <text evidence="9">The sequence shown here is derived from an EMBL/GenBank/DDBJ whole genome shotgun (WGS) entry which is preliminary data.</text>
</comment>